<dbReference type="InterPro" id="IPR038108">
    <property type="entry name" value="RPN13_DEUBAD_sf"/>
</dbReference>
<protein>
    <recommendedName>
        <fullName evidence="7">Pru domain-containing protein</fullName>
    </recommendedName>
</protein>
<dbReference type="Gene3D" id="1.10.2020.20">
    <property type="match status" value="1"/>
</dbReference>
<dbReference type="InterPro" id="IPR038633">
    <property type="entry name" value="Rpn13/ADRM1_Pru_sf"/>
</dbReference>
<dbReference type="Gene3D" id="2.30.29.70">
    <property type="entry name" value="Proteasomal ubiquitin receptor Rpn13/ADRM1"/>
    <property type="match status" value="1"/>
</dbReference>
<organism evidence="8 9">
    <name type="scientific">Sodiomyces alkalinus (strain CBS 110278 / VKM F-3762 / F11)</name>
    <name type="common">Alkaliphilic filamentous fungus</name>
    <dbReference type="NCBI Taxonomy" id="1314773"/>
    <lineage>
        <taxon>Eukaryota</taxon>
        <taxon>Fungi</taxon>
        <taxon>Dikarya</taxon>
        <taxon>Ascomycota</taxon>
        <taxon>Pezizomycotina</taxon>
        <taxon>Sordariomycetes</taxon>
        <taxon>Hypocreomycetidae</taxon>
        <taxon>Glomerellales</taxon>
        <taxon>Plectosphaerellaceae</taxon>
        <taxon>Sodiomyces</taxon>
    </lineage>
</organism>
<evidence type="ECO:0000259" key="7">
    <source>
        <dbReference type="PROSITE" id="PS51917"/>
    </source>
</evidence>
<feature type="compositionally biased region" description="Gly residues" evidence="6">
    <location>
        <begin position="168"/>
        <end position="177"/>
    </location>
</feature>
<evidence type="ECO:0000256" key="5">
    <source>
        <dbReference type="ARBA" id="ARBA00023242"/>
    </source>
</evidence>
<dbReference type="GO" id="GO:0008541">
    <property type="term" value="C:proteasome regulatory particle, lid subcomplex"/>
    <property type="evidence" value="ECO:0007669"/>
    <property type="project" value="TreeGrafter"/>
</dbReference>
<accession>A0A3N2PSR4</accession>
<feature type="region of interest" description="Disordered" evidence="6">
    <location>
        <begin position="139"/>
        <end position="207"/>
    </location>
</feature>
<dbReference type="GO" id="GO:0005737">
    <property type="term" value="C:cytoplasm"/>
    <property type="evidence" value="ECO:0007669"/>
    <property type="project" value="UniProtKB-SubCell"/>
</dbReference>
<evidence type="ECO:0000313" key="8">
    <source>
        <dbReference type="EMBL" id="ROT37366.1"/>
    </source>
</evidence>
<dbReference type="RefSeq" id="XP_028465172.1">
    <property type="nucleotide sequence ID" value="XM_028612218.1"/>
</dbReference>
<dbReference type="OrthoDB" id="340431at2759"/>
<dbReference type="GO" id="GO:0005634">
    <property type="term" value="C:nucleus"/>
    <property type="evidence" value="ECO:0007669"/>
    <property type="project" value="UniProtKB-SubCell"/>
</dbReference>
<comment type="subcellular location">
    <subcellularLocation>
        <location evidence="2">Cytoplasm</location>
    </subcellularLocation>
    <subcellularLocation>
        <location evidence="1">Nucleus</location>
    </subcellularLocation>
</comment>
<dbReference type="PROSITE" id="PS51917">
    <property type="entry name" value="PRU"/>
    <property type="match status" value="1"/>
</dbReference>
<dbReference type="Proteomes" id="UP000272025">
    <property type="component" value="Unassembled WGS sequence"/>
</dbReference>
<dbReference type="AlphaFoldDB" id="A0A3N2PSR4"/>
<evidence type="ECO:0000256" key="6">
    <source>
        <dbReference type="SAM" id="MobiDB-lite"/>
    </source>
</evidence>
<name>A0A3N2PSR4_SODAK</name>
<evidence type="ECO:0000256" key="3">
    <source>
        <dbReference type="ARBA" id="ARBA00022490"/>
    </source>
</evidence>
<evidence type="ECO:0000313" key="9">
    <source>
        <dbReference type="Proteomes" id="UP000272025"/>
    </source>
</evidence>
<keyword evidence="3" id="KW-0963">Cytoplasm</keyword>
<feature type="domain" description="Pru" evidence="7">
    <location>
        <begin position="1"/>
        <end position="136"/>
    </location>
</feature>
<evidence type="ECO:0000256" key="4">
    <source>
        <dbReference type="ARBA" id="ARBA00022942"/>
    </source>
</evidence>
<dbReference type="PANTHER" id="PTHR12225">
    <property type="entry name" value="ADHESION REGULATING MOLECULE 1 110 KDA CELL MEMBRANE GLYCOPROTEIN"/>
    <property type="match status" value="1"/>
</dbReference>
<evidence type="ECO:0000256" key="1">
    <source>
        <dbReference type="ARBA" id="ARBA00004123"/>
    </source>
</evidence>
<keyword evidence="9" id="KW-1185">Reference proteome</keyword>
<dbReference type="InterPro" id="IPR044868">
    <property type="entry name" value="Rpn13/ADRM1_Pru"/>
</dbReference>
<dbReference type="InterPro" id="IPR006773">
    <property type="entry name" value="Rpn13/ADRM1"/>
</dbReference>
<dbReference type="GeneID" id="39580696"/>
<evidence type="ECO:0000256" key="2">
    <source>
        <dbReference type="ARBA" id="ARBA00004496"/>
    </source>
</evidence>
<proteinExistence type="predicted"/>
<dbReference type="EMBL" id="ML119057">
    <property type="protein sequence ID" value="ROT37366.1"/>
    <property type="molecule type" value="Genomic_DNA"/>
</dbReference>
<dbReference type="GO" id="GO:0061133">
    <property type="term" value="F:endopeptidase activator activity"/>
    <property type="evidence" value="ECO:0007669"/>
    <property type="project" value="TreeGrafter"/>
</dbReference>
<dbReference type="GO" id="GO:0070628">
    <property type="term" value="F:proteasome binding"/>
    <property type="evidence" value="ECO:0007669"/>
    <property type="project" value="TreeGrafter"/>
</dbReference>
<keyword evidence="5" id="KW-0539">Nucleus</keyword>
<gene>
    <name evidence="8" type="ORF">SODALDRAFT_334459</name>
</gene>
<sequence length="389" mass="41648">MSIVPLITFKAGACEYNDEQRDDNKVKPLPAQGYIYLYSDDDLIHFCWRKRSAPMTEPDLDLVMVPTDGQFVPYTWADQSSAKTNGRIFVLKFASSSSRHFFWLQSKPQSRNGDPSWFSPRDKKIGEIVNRLLQGEEVSATQELGQVRNVDDRRDNDDDETMEDVEGHGGAGHGATGGDIREEGEDAREGGSDGARAAAGGARTAPASDADAAVQNFLRSLQGNAGLGSSSRSGGQQAADKPYPYLNHLLPNETTIPMLASASEAFTDNLLGFLPPTVLVLATGAGDAGDVEPSAEAAAAARASLRLAEKKNLLQKVLRSPQFHQALGSLTMALRDGGLPTIAEALNVKVANGGYIRGGGMPLGGGEAVEAFVEGVKTTVKEEEEQRRQ</sequence>
<dbReference type="PANTHER" id="PTHR12225:SF0">
    <property type="entry name" value="PROTEASOMAL UBIQUITIN RECEPTOR ADRM1"/>
    <property type="match status" value="1"/>
</dbReference>
<dbReference type="Pfam" id="PF04683">
    <property type="entry name" value="Rpn13_ADRM1_Pru"/>
    <property type="match status" value="1"/>
</dbReference>
<dbReference type="STRING" id="1314773.A0A3N2PSR4"/>
<keyword evidence="4" id="KW-0647">Proteasome</keyword>
<feature type="compositionally biased region" description="Low complexity" evidence="6">
    <location>
        <begin position="194"/>
        <end position="207"/>
    </location>
</feature>
<reference evidence="8 9" key="1">
    <citation type="journal article" date="2018" name="Mol. Ecol.">
        <title>The obligate alkalophilic soda-lake fungus Sodiomyces alkalinus has shifted to a protein diet.</title>
        <authorList>
            <person name="Grum-Grzhimaylo A.A."/>
            <person name="Falkoski D.L."/>
            <person name="van den Heuvel J."/>
            <person name="Valero-Jimenez C.A."/>
            <person name="Min B."/>
            <person name="Choi I.G."/>
            <person name="Lipzen A."/>
            <person name="Daum C.G."/>
            <person name="Aanen D.K."/>
            <person name="Tsang A."/>
            <person name="Henrissat B."/>
            <person name="Bilanenko E.N."/>
            <person name="de Vries R.P."/>
            <person name="van Kan J.A.L."/>
            <person name="Grigoriev I.V."/>
            <person name="Debets A.J.M."/>
        </authorList>
    </citation>
    <scope>NUCLEOTIDE SEQUENCE [LARGE SCALE GENOMIC DNA]</scope>
    <source>
        <strain evidence="8 9">F11</strain>
    </source>
</reference>